<feature type="transmembrane region" description="Helical" evidence="13">
    <location>
        <begin position="219"/>
        <end position="237"/>
    </location>
</feature>
<keyword evidence="15" id="KW-1185">Reference proteome</keyword>
<keyword evidence="10 13" id="KW-0472">Membrane</keyword>
<evidence type="ECO:0000256" key="5">
    <source>
        <dbReference type="ARBA" id="ARBA00022448"/>
    </source>
</evidence>
<feature type="transmembrane region" description="Helical" evidence="13">
    <location>
        <begin position="154"/>
        <end position="175"/>
    </location>
</feature>
<evidence type="ECO:0000256" key="3">
    <source>
        <dbReference type="ARBA" id="ARBA00008335"/>
    </source>
</evidence>
<protein>
    <recommendedName>
        <fullName evidence="4">Molybdate-anion transporter</fullName>
    </recommendedName>
    <alternativeName>
        <fullName evidence="11">Major facilitator superfamily domain-containing protein 5</fullName>
    </alternativeName>
    <alternativeName>
        <fullName evidence="12">Molybdate transporter 2 homolog</fullName>
    </alternativeName>
</protein>
<keyword evidence="8 13" id="KW-1133">Transmembrane helix</keyword>
<evidence type="ECO:0000256" key="7">
    <source>
        <dbReference type="ARBA" id="ARBA00022692"/>
    </source>
</evidence>
<comment type="caution">
    <text evidence="14">The sequence shown here is derived from an EMBL/GenBank/DDBJ whole genome shotgun (WGS) entry which is preliminary data.</text>
</comment>
<proteinExistence type="inferred from homology"/>
<evidence type="ECO:0000313" key="15">
    <source>
        <dbReference type="Proteomes" id="UP001176940"/>
    </source>
</evidence>
<dbReference type="Proteomes" id="UP001176940">
    <property type="component" value="Unassembled WGS sequence"/>
</dbReference>
<comment type="similarity">
    <text evidence="3">Belongs to the major facilitator superfamily.</text>
</comment>
<comment type="subcellular location">
    <subcellularLocation>
        <location evidence="2">Cell membrane</location>
        <topology evidence="2">Multi-pass membrane protein</topology>
    </subcellularLocation>
</comment>
<dbReference type="SUPFAM" id="SSF103473">
    <property type="entry name" value="MFS general substrate transporter"/>
    <property type="match status" value="1"/>
</dbReference>
<reference evidence="14" key="1">
    <citation type="submission" date="2023-07" db="EMBL/GenBank/DDBJ databases">
        <authorList>
            <person name="Stuckert A."/>
        </authorList>
    </citation>
    <scope>NUCLEOTIDE SEQUENCE</scope>
</reference>
<feature type="transmembrane region" description="Helical" evidence="13">
    <location>
        <begin position="313"/>
        <end position="335"/>
    </location>
</feature>
<evidence type="ECO:0000256" key="4">
    <source>
        <dbReference type="ARBA" id="ARBA00021242"/>
    </source>
</evidence>
<dbReference type="Gene3D" id="1.20.1250.20">
    <property type="entry name" value="MFS general substrate transporter like domains"/>
    <property type="match status" value="1"/>
</dbReference>
<dbReference type="Pfam" id="PF05631">
    <property type="entry name" value="MFS_5"/>
    <property type="match status" value="1"/>
</dbReference>
<accession>A0ABN9L1V3</accession>
<evidence type="ECO:0000256" key="6">
    <source>
        <dbReference type="ARBA" id="ARBA00022475"/>
    </source>
</evidence>
<evidence type="ECO:0000256" key="10">
    <source>
        <dbReference type="ARBA" id="ARBA00023136"/>
    </source>
</evidence>
<name>A0ABN9L1V3_9NEOB</name>
<dbReference type="PANTHER" id="PTHR23516">
    <property type="entry name" value="SAM (S-ADENOSYL METHIONINE) TRANSPORTER"/>
    <property type="match status" value="1"/>
</dbReference>
<keyword evidence="9" id="KW-0406">Ion transport</keyword>
<feature type="transmembrane region" description="Helical" evidence="13">
    <location>
        <begin position="281"/>
        <end position="301"/>
    </location>
</feature>
<evidence type="ECO:0000256" key="8">
    <source>
        <dbReference type="ARBA" id="ARBA00022989"/>
    </source>
</evidence>
<feature type="transmembrane region" description="Helical" evidence="13">
    <location>
        <begin position="249"/>
        <end position="269"/>
    </location>
</feature>
<dbReference type="EMBL" id="CAUEEQ010005266">
    <property type="protein sequence ID" value="CAJ0928504.1"/>
    <property type="molecule type" value="Genomic_DNA"/>
</dbReference>
<dbReference type="PANTHER" id="PTHR23516:SF1">
    <property type="entry name" value="MOLYBDATE-ANION TRANSPORTER"/>
    <property type="match status" value="1"/>
</dbReference>
<gene>
    <name evidence="14" type="ORF">RIMI_LOCUS3489593</name>
</gene>
<evidence type="ECO:0000313" key="14">
    <source>
        <dbReference type="EMBL" id="CAJ0928504.1"/>
    </source>
</evidence>
<evidence type="ECO:0000256" key="1">
    <source>
        <dbReference type="ARBA" id="ARBA00003019"/>
    </source>
</evidence>
<evidence type="ECO:0000256" key="11">
    <source>
        <dbReference type="ARBA" id="ARBA00030646"/>
    </source>
</evidence>
<feature type="transmembrane region" description="Helical" evidence="13">
    <location>
        <begin position="187"/>
        <end position="207"/>
    </location>
</feature>
<comment type="function">
    <text evidence="1">Mediates high-affinity intracellular uptake of the rare oligo-element molybdenum.</text>
</comment>
<evidence type="ECO:0000256" key="2">
    <source>
        <dbReference type="ARBA" id="ARBA00004651"/>
    </source>
</evidence>
<dbReference type="InterPro" id="IPR036259">
    <property type="entry name" value="MFS_trans_sf"/>
</dbReference>
<organism evidence="14 15">
    <name type="scientific">Ranitomeya imitator</name>
    <name type="common">mimic poison frog</name>
    <dbReference type="NCBI Taxonomy" id="111125"/>
    <lineage>
        <taxon>Eukaryota</taxon>
        <taxon>Metazoa</taxon>
        <taxon>Chordata</taxon>
        <taxon>Craniata</taxon>
        <taxon>Vertebrata</taxon>
        <taxon>Euteleostomi</taxon>
        <taxon>Amphibia</taxon>
        <taxon>Batrachia</taxon>
        <taxon>Anura</taxon>
        <taxon>Neobatrachia</taxon>
        <taxon>Hyloidea</taxon>
        <taxon>Dendrobatidae</taxon>
        <taxon>Dendrobatinae</taxon>
        <taxon>Ranitomeya</taxon>
    </lineage>
</organism>
<evidence type="ECO:0000256" key="12">
    <source>
        <dbReference type="ARBA" id="ARBA00032555"/>
    </source>
</evidence>
<sequence length="532" mass="59488">MNKNKESAEQQSPQQENRKRTSCYLCKLSQDYFVLLTGRVLGGFSSSLLFSSFESWYSHEHTEHHDFPAEWLPHTFSQVATWNGAIAIVAGVTANACAEWLGLGPASPSVLAVPLLGLSVALMFREWDENRGQSSSITRSCGDGLRCLLRDRRVLLLGAIQALFESVVYIFIFLWTPVLDPYNTPLGIAFSGFMAASATGSSLYRLATSKKYHLQPMHILCLSVLMVFFSLFMLTFSTAPGQERPTESFLAFLLIELASGLYFPAMSFLRRRLIPEKDQTGVMNWFRVPLNLIAGLGLLVLHDSDYQSGTRNMFSLCAVTMLLALLSVVGLFSMVNRTVDYLRNYRVSFAYFVRIPPAVLRLADSYRGAGHTCEVKTISGDYLLKLIKRMPRVCKAVMKAKGGYFEEPRINSKRGKCLYGASYGAIKFVQQCMGQGDKEPAQWGKSKASSCKCAICAKKTTLAKEARNFDSQEGKSMPEELLDEGKLSPSPVALKYGKYYLSSDNMEEVRRLMEVEEKKTTRTIKEEMFGGL</sequence>
<dbReference type="InterPro" id="IPR008509">
    <property type="entry name" value="MOT2/MFSD5"/>
</dbReference>
<keyword evidence="7 13" id="KW-0812">Transmembrane</keyword>
<evidence type="ECO:0000256" key="13">
    <source>
        <dbReference type="SAM" id="Phobius"/>
    </source>
</evidence>
<evidence type="ECO:0000256" key="9">
    <source>
        <dbReference type="ARBA" id="ARBA00023065"/>
    </source>
</evidence>
<keyword evidence="6" id="KW-1003">Cell membrane</keyword>
<keyword evidence="5" id="KW-0813">Transport</keyword>